<proteinExistence type="predicted"/>
<dbReference type="AlphaFoldDB" id="A0A0A8YJA5"/>
<accession>A0A0A8YJA5</accession>
<dbReference type="EMBL" id="GBRH01271246">
    <property type="protein sequence ID" value="JAD26649.1"/>
    <property type="molecule type" value="Transcribed_RNA"/>
</dbReference>
<name>A0A0A8YJA5_ARUDO</name>
<organism evidence="2">
    <name type="scientific">Arundo donax</name>
    <name type="common">Giant reed</name>
    <name type="synonym">Donax arundinaceus</name>
    <dbReference type="NCBI Taxonomy" id="35708"/>
    <lineage>
        <taxon>Eukaryota</taxon>
        <taxon>Viridiplantae</taxon>
        <taxon>Streptophyta</taxon>
        <taxon>Embryophyta</taxon>
        <taxon>Tracheophyta</taxon>
        <taxon>Spermatophyta</taxon>
        <taxon>Magnoliopsida</taxon>
        <taxon>Liliopsida</taxon>
        <taxon>Poales</taxon>
        <taxon>Poaceae</taxon>
        <taxon>PACMAD clade</taxon>
        <taxon>Arundinoideae</taxon>
        <taxon>Arundineae</taxon>
        <taxon>Arundo</taxon>
    </lineage>
</organism>
<keyword evidence="1" id="KW-0812">Transmembrane</keyword>
<sequence>MENSGANCFLALLHYTVMFCIAMISLIKAAIQNIQLMYCYDSVHVQCVTQKVT</sequence>
<evidence type="ECO:0000256" key="1">
    <source>
        <dbReference type="SAM" id="Phobius"/>
    </source>
</evidence>
<protein>
    <submittedName>
        <fullName evidence="2">Uncharacterized protein</fullName>
    </submittedName>
</protein>
<reference evidence="2" key="1">
    <citation type="submission" date="2014-09" db="EMBL/GenBank/DDBJ databases">
        <authorList>
            <person name="Magalhaes I.L.F."/>
            <person name="Oliveira U."/>
            <person name="Santos F.R."/>
            <person name="Vidigal T.H.D.A."/>
            <person name="Brescovit A.D."/>
            <person name="Santos A.J."/>
        </authorList>
    </citation>
    <scope>NUCLEOTIDE SEQUENCE</scope>
    <source>
        <tissue evidence="2">Shoot tissue taken approximately 20 cm above the soil surface</tissue>
    </source>
</reference>
<reference evidence="2" key="2">
    <citation type="journal article" date="2015" name="Data Brief">
        <title>Shoot transcriptome of the giant reed, Arundo donax.</title>
        <authorList>
            <person name="Barrero R.A."/>
            <person name="Guerrero F.D."/>
            <person name="Moolhuijzen P."/>
            <person name="Goolsby J.A."/>
            <person name="Tidwell J."/>
            <person name="Bellgard S.E."/>
            <person name="Bellgard M.I."/>
        </authorList>
    </citation>
    <scope>NUCLEOTIDE SEQUENCE</scope>
    <source>
        <tissue evidence="2">Shoot tissue taken approximately 20 cm above the soil surface</tissue>
    </source>
</reference>
<keyword evidence="1" id="KW-0472">Membrane</keyword>
<evidence type="ECO:0000313" key="2">
    <source>
        <dbReference type="EMBL" id="JAD26649.1"/>
    </source>
</evidence>
<feature type="transmembrane region" description="Helical" evidence="1">
    <location>
        <begin position="12"/>
        <end position="31"/>
    </location>
</feature>
<keyword evidence="1" id="KW-1133">Transmembrane helix</keyword>